<name>A0A1Y0IPN7_9BACL</name>
<dbReference type="Pfam" id="PF09670">
    <property type="entry name" value="Cas_Cas02710"/>
    <property type="match status" value="1"/>
</dbReference>
<evidence type="ECO:0000256" key="1">
    <source>
        <dbReference type="SAM" id="MobiDB-lite"/>
    </source>
</evidence>
<protein>
    <submittedName>
        <fullName evidence="2">CRISPR-associated protein</fullName>
    </submittedName>
</protein>
<dbReference type="AlphaFoldDB" id="A0A1Y0IPN7"/>
<dbReference type="RefSeq" id="WP_087457146.1">
    <property type="nucleotide sequence ID" value="NZ_CP021434.1"/>
</dbReference>
<dbReference type="NCBIfam" id="TIGR02710">
    <property type="entry name" value="TIGR02710 family CRISPR-associated CARF protein"/>
    <property type="match status" value="1"/>
</dbReference>
<feature type="region of interest" description="Disordered" evidence="1">
    <location>
        <begin position="36"/>
        <end position="60"/>
    </location>
</feature>
<dbReference type="InterPro" id="IPR014082">
    <property type="entry name" value="CRISPR-assoc_prot_Cas02710"/>
</dbReference>
<accession>A0A1Y0IPN7</accession>
<sequence>MSEVILIATVGRSRQPIVIAHQKHKPKFTLFVASKENNNQPGSRFSLEQKGAPRGKGDPPKDTLAIVGQYLLRKRSKETGENPHDSELVAVSKYLSEVTGKDEPSILDQLQINEGQYEIIELEHPDSISEAYKKISEQVTLLQTAHPHATIIIDITGGTKSMSAAGAMVASDLNLEVSVVTGVRTNLEKVDALSEARLQNYGVIELSRDIKRIQERFACRDYPAAVELCSEVLRDADRKSSREVEEMQLIPNLEKLQKFANAFKEWDEFEHDKAVDLLQIIGRDAVEWKIFGEKVATAKRLMQGYYQDRTRAVEKKVGFEVVYDLFFNAVRRGEQQKFDDAVARLYRTLEVLEQVLLINRHGIRTKYVFVSELEGKVSSDLKGVLGKKCDENGVFESALQDSFTILQELDVELRSFIEARMKTMCNLLGDRNNSILAHGFTRVEGQAFQKFQKFVYEYLTGIDELVGNKRGLKYYENAQFPREITL</sequence>
<proteinExistence type="predicted"/>
<reference evidence="3" key="1">
    <citation type="submission" date="2017-05" db="EMBL/GenBank/DDBJ databases">
        <authorList>
            <person name="Sung H."/>
        </authorList>
    </citation>
    <scope>NUCLEOTIDE SEQUENCE [LARGE SCALE GENOMIC DNA]</scope>
    <source>
        <strain evidence="3">AR23208</strain>
    </source>
</reference>
<keyword evidence="3" id="KW-1185">Reference proteome</keyword>
<dbReference type="EMBL" id="CP021434">
    <property type="protein sequence ID" value="ARU61776.1"/>
    <property type="molecule type" value="Genomic_DNA"/>
</dbReference>
<organism evidence="2 3">
    <name type="scientific">Tumebacillus avium</name>
    <dbReference type="NCBI Taxonomy" id="1903704"/>
    <lineage>
        <taxon>Bacteria</taxon>
        <taxon>Bacillati</taxon>
        <taxon>Bacillota</taxon>
        <taxon>Bacilli</taxon>
        <taxon>Bacillales</taxon>
        <taxon>Alicyclobacillaceae</taxon>
        <taxon>Tumebacillus</taxon>
    </lineage>
</organism>
<evidence type="ECO:0000313" key="2">
    <source>
        <dbReference type="EMBL" id="ARU61776.1"/>
    </source>
</evidence>
<dbReference type="KEGG" id="tum:CBW65_12620"/>
<evidence type="ECO:0000313" key="3">
    <source>
        <dbReference type="Proteomes" id="UP000195437"/>
    </source>
</evidence>
<dbReference type="Gene3D" id="3.40.50.10770">
    <property type="entry name" value="Hypothetical protein VC1899 like domain (Restriction endonuclease-like)"/>
    <property type="match status" value="1"/>
</dbReference>
<gene>
    <name evidence="2" type="ORF">CBW65_12620</name>
</gene>
<dbReference type="OrthoDB" id="9770049at2"/>
<dbReference type="Proteomes" id="UP000195437">
    <property type="component" value="Chromosome"/>
</dbReference>